<accession>A0A0A9HTF3</accession>
<name>A0A0A9HTF3_ARUDO</name>
<protein>
    <submittedName>
        <fullName evidence="1">Uncharacterized protein</fullName>
    </submittedName>
</protein>
<reference evidence="1" key="2">
    <citation type="journal article" date="2015" name="Data Brief">
        <title>Shoot transcriptome of the giant reed, Arundo donax.</title>
        <authorList>
            <person name="Barrero R.A."/>
            <person name="Guerrero F.D."/>
            <person name="Moolhuijzen P."/>
            <person name="Goolsby J.A."/>
            <person name="Tidwell J."/>
            <person name="Bellgard S.E."/>
            <person name="Bellgard M.I."/>
        </authorList>
    </citation>
    <scope>NUCLEOTIDE SEQUENCE</scope>
    <source>
        <tissue evidence="1">Shoot tissue taken approximately 20 cm above the soil surface</tissue>
    </source>
</reference>
<dbReference type="EMBL" id="GBRH01159755">
    <property type="protein sequence ID" value="JAE38141.1"/>
    <property type="molecule type" value="Transcribed_RNA"/>
</dbReference>
<dbReference type="AlphaFoldDB" id="A0A0A9HTF3"/>
<proteinExistence type="predicted"/>
<sequence>MPILYNNTAIHINVVHNHGELRLSVGPAAAQRRAALEAPKTGEDSASLRQDSGALVVHLAARLDETHAAAAVGHATAAPGSPLE</sequence>
<organism evidence="1">
    <name type="scientific">Arundo donax</name>
    <name type="common">Giant reed</name>
    <name type="synonym">Donax arundinaceus</name>
    <dbReference type="NCBI Taxonomy" id="35708"/>
    <lineage>
        <taxon>Eukaryota</taxon>
        <taxon>Viridiplantae</taxon>
        <taxon>Streptophyta</taxon>
        <taxon>Embryophyta</taxon>
        <taxon>Tracheophyta</taxon>
        <taxon>Spermatophyta</taxon>
        <taxon>Magnoliopsida</taxon>
        <taxon>Liliopsida</taxon>
        <taxon>Poales</taxon>
        <taxon>Poaceae</taxon>
        <taxon>PACMAD clade</taxon>
        <taxon>Arundinoideae</taxon>
        <taxon>Arundineae</taxon>
        <taxon>Arundo</taxon>
    </lineage>
</organism>
<reference evidence="1" key="1">
    <citation type="submission" date="2014-09" db="EMBL/GenBank/DDBJ databases">
        <authorList>
            <person name="Magalhaes I.L.F."/>
            <person name="Oliveira U."/>
            <person name="Santos F.R."/>
            <person name="Vidigal T.H.D.A."/>
            <person name="Brescovit A.D."/>
            <person name="Santos A.J."/>
        </authorList>
    </citation>
    <scope>NUCLEOTIDE SEQUENCE</scope>
    <source>
        <tissue evidence="1">Shoot tissue taken approximately 20 cm above the soil surface</tissue>
    </source>
</reference>
<evidence type="ECO:0000313" key="1">
    <source>
        <dbReference type="EMBL" id="JAE38141.1"/>
    </source>
</evidence>